<comment type="PTM">
    <text evidence="1">Carboxylation allows a single lysine to coordinate two zinc ions.</text>
</comment>
<evidence type="ECO:0000313" key="3">
    <source>
        <dbReference type="Proteomes" id="UP000325292"/>
    </source>
</evidence>
<dbReference type="Proteomes" id="UP000325292">
    <property type="component" value="Chromosome"/>
</dbReference>
<keyword evidence="1" id="KW-0645">Protease</keyword>
<keyword evidence="1" id="KW-0378">Hydrolase</keyword>
<comment type="function">
    <text evidence="1">Catalyzes the hydrolytic cleavage of a subset of L-isoaspartyl (L-beta-aspartyl) dipeptides. Used to degrade proteins damaged by L-isoaspartyl residues formation.</text>
</comment>
<dbReference type="PANTHER" id="PTHR11647:SF1">
    <property type="entry name" value="COLLAPSIN RESPONSE MEDIATOR PROTEIN"/>
    <property type="match status" value="1"/>
</dbReference>
<organism evidence="2 3">
    <name type="scientific">Sulfobacillus thermotolerans</name>
    <dbReference type="NCBI Taxonomy" id="338644"/>
    <lineage>
        <taxon>Bacteria</taxon>
        <taxon>Bacillati</taxon>
        <taxon>Bacillota</taxon>
        <taxon>Clostridia</taxon>
        <taxon>Eubacteriales</taxon>
        <taxon>Clostridiales Family XVII. Incertae Sedis</taxon>
        <taxon>Sulfobacillus</taxon>
    </lineage>
</organism>
<dbReference type="SUPFAM" id="SSF51556">
    <property type="entry name" value="Metallo-dependent hydrolases"/>
    <property type="match status" value="1"/>
</dbReference>
<reference evidence="2 3" key="1">
    <citation type="journal article" date="2019" name="Sci. Rep.">
        <title>Sulfobacillus thermotolerans: new insights into resistance and metabolic capacities of acidophilic chemolithotrophs.</title>
        <authorList>
            <person name="Panyushkina A.E."/>
            <person name="Babenko V.V."/>
            <person name="Nikitina A.S."/>
            <person name="Selezneva O.V."/>
            <person name="Tsaplina I.A."/>
            <person name="Letarova M.A."/>
            <person name="Kostryukova E.S."/>
            <person name="Letarov A.V."/>
        </authorList>
    </citation>
    <scope>NUCLEOTIDE SEQUENCE [LARGE SCALE GENOMIC DNA]</scope>
    <source>
        <strain evidence="2 3">Kr1</strain>
    </source>
</reference>
<keyword evidence="3" id="KW-1185">Reference proteome</keyword>
<sequence>MTVSAVLIRRGMVYAPQSLGVQDVLIVGSMIAAIGPNLMIPSWAKGPVIDASNMMVCPGFVDQHVHISGGGGEGGPVFRTPEITLTQLTHAGITTVVGVLGTDGTSRSVQALLAKARALNTMGLSAWIYTGAYQVPTRTISGSARDDIILIDRVVGVGEIAISDHRGSQPTEAMLAALASEARVGGLLAGKAGVLHLHVGDGLQGLAPLFHVRDQYDVPLSTFVPTHLNRNPRLLEDAKVWGRQGGYCDLTTGIQPGPSDPEGISASEAAIALEKSAVPWDRISFSSDAQGSIPVFDKEGRLLRMEIGSADTLFAEAAALHEMTQWPWEKCITPITTTPAAILGLQSAGRLMEGGPADCVLINGTQIDTVIAQGRVMVQEGRTVVRDVFEVGSHDAH</sequence>
<comment type="subcellular location">
    <subcellularLocation>
        <location evidence="1">Cytoplasm</location>
    </subcellularLocation>
</comment>
<comment type="similarity">
    <text evidence="1">Belongs to the peptidase M38 family.</text>
</comment>
<gene>
    <name evidence="2" type="ORF">BXT84_11680</name>
</gene>
<dbReference type="InterPro" id="IPR010229">
    <property type="entry name" value="Pept_M38_dipep"/>
</dbReference>
<accession>A0ABM6RST0</accession>
<name>A0ABM6RST0_9FIRM</name>
<protein>
    <recommendedName>
        <fullName evidence="1">Isoaspartyl dipeptidase</fullName>
        <ecNumber evidence="1">3.4.19.-</ecNumber>
    </recommendedName>
</protein>
<evidence type="ECO:0000313" key="2">
    <source>
        <dbReference type="EMBL" id="AUW94520.1"/>
    </source>
</evidence>
<keyword evidence="1" id="KW-0862">Zinc</keyword>
<dbReference type="PIRSF" id="PIRSF001238">
    <property type="entry name" value="IadA"/>
    <property type="match status" value="1"/>
</dbReference>
<dbReference type="Gene3D" id="2.30.40.10">
    <property type="entry name" value="Urease, subunit C, domain 1"/>
    <property type="match status" value="1"/>
</dbReference>
<dbReference type="PANTHER" id="PTHR11647">
    <property type="entry name" value="HYDRANTOINASE/DIHYDROPYRIMIDINASE FAMILY MEMBER"/>
    <property type="match status" value="1"/>
</dbReference>
<dbReference type="NCBIfam" id="TIGR01975">
    <property type="entry name" value="isoAsp_dipep"/>
    <property type="match status" value="1"/>
</dbReference>
<evidence type="ECO:0000256" key="1">
    <source>
        <dbReference type="PIRNR" id="PIRNR001238"/>
    </source>
</evidence>
<dbReference type="SUPFAM" id="SSF51338">
    <property type="entry name" value="Composite domain of metallo-dependent hydrolases"/>
    <property type="match status" value="1"/>
</dbReference>
<dbReference type="EMBL" id="CP019454">
    <property type="protein sequence ID" value="AUW94520.1"/>
    <property type="molecule type" value="Genomic_DNA"/>
</dbReference>
<dbReference type="Gene3D" id="3.20.20.140">
    <property type="entry name" value="Metal-dependent hydrolases"/>
    <property type="match status" value="1"/>
</dbReference>
<keyword evidence="1" id="KW-0482">Metalloprotease</keyword>
<keyword evidence="1" id="KW-0479">Metal-binding</keyword>
<dbReference type="InterPro" id="IPR032466">
    <property type="entry name" value="Metal_Hydrolase"/>
</dbReference>
<proteinExistence type="inferred from homology"/>
<comment type="cofactor">
    <cofactor evidence="1">
        <name>Zn(2+)</name>
        <dbReference type="ChEBI" id="CHEBI:29105"/>
    </cofactor>
    <text evidence="1">Binds 2 Zn(2+) ions per subunit.</text>
</comment>
<dbReference type="InterPro" id="IPR011059">
    <property type="entry name" value="Metal-dep_hydrolase_composite"/>
</dbReference>
<dbReference type="InterPro" id="IPR050378">
    <property type="entry name" value="Metallo-dep_Hydrolases_sf"/>
</dbReference>
<dbReference type="EC" id="3.4.19.-" evidence="1"/>